<evidence type="ECO:0000256" key="1">
    <source>
        <dbReference type="SAM" id="SignalP"/>
    </source>
</evidence>
<organism evidence="2 3">
    <name type="scientific">Quadrisphaera granulorum</name>
    <dbReference type="NCBI Taxonomy" id="317664"/>
    <lineage>
        <taxon>Bacteria</taxon>
        <taxon>Bacillati</taxon>
        <taxon>Actinomycetota</taxon>
        <taxon>Actinomycetes</taxon>
        <taxon>Kineosporiales</taxon>
        <taxon>Kineosporiaceae</taxon>
        <taxon>Quadrisphaera</taxon>
    </lineage>
</organism>
<dbReference type="EMBL" id="QGDQ01000015">
    <property type="protein sequence ID" value="PWJ53045.1"/>
    <property type="molecule type" value="Genomic_DNA"/>
</dbReference>
<dbReference type="RefSeq" id="WP_109774892.1">
    <property type="nucleotide sequence ID" value="NZ_QGDQ01000015.1"/>
</dbReference>
<proteinExistence type="predicted"/>
<dbReference type="PROSITE" id="PS51257">
    <property type="entry name" value="PROKAR_LIPOPROTEIN"/>
    <property type="match status" value="1"/>
</dbReference>
<gene>
    <name evidence="2" type="ORF">BXY45_11562</name>
</gene>
<feature type="chain" id="PRO_5016307294" description="Lipoprotein" evidence="1">
    <location>
        <begin position="24"/>
        <end position="105"/>
    </location>
</feature>
<feature type="signal peptide" evidence="1">
    <location>
        <begin position="1"/>
        <end position="23"/>
    </location>
</feature>
<reference evidence="2 3" key="1">
    <citation type="submission" date="2018-03" db="EMBL/GenBank/DDBJ databases">
        <title>Genomic Encyclopedia of Archaeal and Bacterial Type Strains, Phase II (KMG-II): from individual species to whole genera.</title>
        <authorList>
            <person name="Goeker M."/>
        </authorList>
    </citation>
    <scope>NUCLEOTIDE SEQUENCE [LARGE SCALE GENOMIC DNA]</scope>
    <source>
        <strain evidence="2 3">DSM 44889</strain>
    </source>
</reference>
<name>A0A316A5T2_9ACTN</name>
<evidence type="ECO:0008006" key="4">
    <source>
        <dbReference type="Google" id="ProtNLM"/>
    </source>
</evidence>
<comment type="caution">
    <text evidence="2">The sequence shown here is derived from an EMBL/GenBank/DDBJ whole genome shotgun (WGS) entry which is preliminary data.</text>
</comment>
<evidence type="ECO:0000313" key="3">
    <source>
        <dbReference type="Proteomes" id="UP000245469"/>
    </source>
</evidence>
<keyword evidence="3" id="KW-1185">Reference proteome</keyword>
<protein>
    <recommendedName>
        <fullName evidence="4">Lipoprotein</fullName>
    </recommendedName>
</protein>
<accession>A0A316A5T2</accession>
<keyword evidence="1" id="KW-0732">Signal</keyword>
<dbReference type="Proteomes" id="UP000245469">
    <property type="component" value="Unassembled WGS sequence"/>
</dbReference>
<dbReference type="AlphaFoldDB" id="A0A316A5T2"/>
<evidence type="ECO:0000313" key="2">
    <source>
        <dbReference type="EMBL" id="PWJ53045.1"/>
    </source>
</evidence>
<sequence length="105" mass="10607">MKLRAAAAAVVLVVLLGGTAACSAPSLATVGDGSDDAWAAACTAARTLTTPDLAPADRSRAVDRLTRLVQEDGRGGTFDVVVGPVADGARRGDLGPARVYEALRC</sequence>